<feature type="chain" id="PRO_5047145161" evidence="2">
    <location>
        <begin position="21"/>
        <end position="144"/>
    </location>
</feature>
<gene>
    <name evidence="4" type="ORF">ACFFGX_17485</name>
</gene>
<dbReference type="EMBL" id="JBHLSS010000110">
    <property type="protein sequence ID" value="MFC0711262.1"/>
    <property type="molecule type" value="Genomic_DNA"/>
</dbReference>
<keyword evidence="2" id="KW-0732">Signal</keyword>
<dbReference type="RefSeq" id="WP_376948046.1">
    <property type="nucleotide sequence ID" value="NZ_CP171449.1"/>
</dbReference>
<organism evidence="4 5">
    <name type="scientific">Azorhizophilus paspali</name>
    <name type="common">Azotobacter paspali</name>
    <dbReference type="NCBI Taxonomy" id="69963"/>
    <lineage>
        <taxon>Bacteria</taxon>
        <taxon>Pseudomonadati</taxon>
        <taxon>Pseudomonadota</taxon>
        <taxon>Gammaproteobacteria</taxon>
        <taxon>Pseudomonadales</taxon>
        <taxon>Pseudomonadaceae</taxon>
        <taxon>Azorhizophilus</taxon>
    </lineage>
</organism>
<proteinExistence type="predicted"/>
<evidence type="ECO:0000313" key="5">
    <source>
        <dbReference type="Proteomes" id="UP001589891"/>
    </source>
</evidence>
<evidence type="ECO:0000256" key="2">
    <source>
        <dbReference type="SAM" id="SignalP"/>
    </source>
</evidence>
<feature type="domain" description="DUF4124" evidence="3">
    <location>
        <begin position="10"/>
        <end position="58"/>
    </location>
</feature>
<feature type="region of interest" description="Disordered" evidence="1">
    <location>
        <begin position="34"/>
        <end position="64"/>
    </location>
</feature>
<sequence>MRCMILTGLLLISLSASAMAGQVYTWTDEQGMSHFSGRPPIDQASSAIDTTTPGPQLPVPKKLPLVQAKDLEQKALERKVRRESAIQGAERSEFCETVRTDLTRLENNPRLRVQQMKGEIRRLSEEERQARITDAKRAMKHSCR</sequence>
<reference evidence="4 5" key="1">
    <citation type="submission" date="2024-09" db="EMBL/GenBank/DDBJ databases">
        <authorList>
            <person name="Sun Q."/>
            <person name="Mori K."/>
        </authorList>
    </citation>
    <scope>NUCLEOTIDE SEQUENCE [LARGE SCALE GENOMIC DNA]</scope>
    <source>
        <strain evidence="4 5">NCAIM B.01794</strain>
    </source>
</reference>
<accession>A0ABV6SNZ6</accession>
<comment type="caution">
    <text evidence="4">The sequence shown here is derived from an EMBL/GenBank/DDBJ whole genome shotgun (WGS) entry which is preliminary data.</text>
</comment>
<dbReference type="Pfam" id="PF13511">
    <property type="entry name" value="DUF4124"/>
    <property type="match status" value="1"/>
</dbReference>
<dbReference type="InterPro" id="IPR025392">
    <property type="entry name" value="DUF4124"/>
</dbReference>
<protein>
    <submittedName>
        <fullName evidence="4">DUF4124 domain-containing protein</fullName>
    </submittedName>
</protein>
<dbReference type="Proteomes" id="UP001589891">
    <property type="component" value="Unassembled WGS sequence"/>
</dbReference>
<feature type="compositionally biased region" description="Polar residues" evidence="1">
    <location>
        <begin position="43"/>
        <end position="54"/>
    </location>
</feature>
<evidence type="ECO:0000313" key="4">
    <source>
        <dbReference type="EMBL" id="MFC0711262.1"/>
    </source>
</evidence>
<evidence type="ECO:0000256" key="1">
    <source>
        <dbReference type="SAM" id="MobiDB-lite"/>
    </source>
</evidence>
<feature type="signal peptide" evidence="2">
    <location>
        <begin position="1"/>
        <end position="20"/>
    </location>
</feature>
<name>A0ABV6SNZ6_AZOPA</name>
<evidence type="ECO:0000259" key="3">
    <source>
        <dbReference type="Pfam" id="PF13511"/>
    </source>
</evidence>
<keyword evidence="5" id="KW-1185">Reference proteome</keyword>